<evidence type="ECO:0000313" key="1">
    <source>
        <dbReference type="EMBL" id="PIR40338.1"/>
    </source>
</evidence>
<gene>
    <name evidence="1" type="ORF">COV33_00230</name>
</gene>
<dbReference type="Proteomes" id="UP000230828">
    <property type="component" value="Unassembled WGS sequence"/>
</dbReference>
<comment type="caution">
    <text evidence="1">The sequence shown here is derived from an EMBL/GenBank/DDBJ whole genome shotgun (WGS) entry which is preliminary data.</text>
</comment>
<protein>
    <submittedName>
        <fullName evidence="1">Uncharacterized protein</fullName>
    </submittedName>
</protein>
<dbReference type="EMBL" id="PCXM01000005">
    <property type="protein sequence ID" value="PIR40338.1"/>
    <property type="molecule type" value="Genomic_DNA"/>
</dbReference>
<evidence type="ECO:0000313" key="2">
    <source>
        <dbReference type="Proteomes" id="UP000230828"/>
    </source>
</evidence>
<name>A0A2H0R1D9_9BACT</name>
<proteinExistence type="predicted"/>
<organism evidence="1 2">
    <name type="scientific">Candidatus Zambryskibacteria bacterium CG10_big_fil_rev_8_21_14_0_10_34_34</name>
    <dbReference type="NCBI Taxonomy" id="1975114"/>
    <lineage>
        <taxon>Bacteria</taxon>
        <taxon>Candidatus Zambryskiibacteriota</taxon>
    </lineage>
</organism>
<accession>A0A2H0R1D9</accession>
<sequence>MRGWTRKDDRVLVPLVTSFLQENDLLMAKVALTCSFDYVWVVSITTTFARNQNYSRLLFWAGLGLSRHFQKTFREFGFGEVLAPSSIMHLIIKNASFWSKTVDK</sequence>
<dbReference type="AlphaFoldDB" id="A0A2H0R1D9"/>
<reference evidence="1 2" key="1">
    <citation type="submission" date="2017-09" db="EMBL/GenBank/DDBJ databases">
        <title>Depth-based differentiation of microbial function through sediment-hosted aquifers and enrichment of novel symbionts in the deep terrestrial subsurface.</title>
        <authorList>
            <person name="Probst A.J."/>
            <person name="Ladd B."/>
            <person name="Jarett J.K."/>
            <person name="Geller-Mcgrath D.E."/>
            <person name="Sieber C.M."/>
            <person name="Emerson J.B."/>
            <person name="Anantharaman K."/>
            <person name="Thomas B.C."/>
            <person name="Malmstrom R."/>
            <person name="Stieglmeier M."/>
            <person name="Klingl A."/>
            <person name="Woyke T."/>
            <person name="Ryan C.M."/>
            <person name="Banfield J.F."/>
        </authorList>
    </citation>
    <scope>NUCLEOTIDE SEQUENCE [LARGE SCALE GENOMIC DNA]</scope>
    <source>
        <strain evidence="1">CG10_big_fil_rev_8_21_14_0_10_34_34</strain>
    </source>
</reference>